<keyword evidence="5" id="KW-0449">Lipoprotein</keyword>
<keyword evidence="3" id="KW-0472">Membrane</keyword>
<reference evidence="7 8" key="1">
    <citation type="submission" date="2023-07" db="EMBL/GenBank/DDBJ databases">
        <title>Sorghum-associated microbial communities from plants grown in Nebraska, USA.</title>
        <authorList>
            <person name="Schachtman D."/>
        </authorList>
    </citation>
    <scope>NUCLEOTIDE SEQUENCE [LARGE SCALE GENOMIC DNA]</scope>
    <source>
        <strain evidence="7 8">CC258</strain>
    </source>
</reference>
<evidence type="ECO:0000313" key="8">
    <source>
        <dbReference type="Proteomes" id="UP001267290"/>
    </source>
</evidence>
<evidence type="ECO:0000256" key="4">
    <source>
        <dbReference type="ARBA" id="ARBA00023139"/>
    </source>
</evidence>
<name>A0ABU1NZ78_9BACL</name>
<protein>
    <submittedName>
        <fullName evidence="7">Aldouronate transport system substrate-binding protein</fullName>
    </submittedName>
</protein>
<dbReference type="PANTHER" id="PTHR43649">
    <property type="entry name" value="ARABINOSE-BINDING PROTEIN-RELATED"/>
    <property type="match status" value="1"/>
</dbReference>
<proteinExistence type="predicted"/>
<dbReference type="EMBL" id="JAVDSB010000005">
    <property type="protein sequence ID" value="MDR6552142.1"/>
    <property type="molecule type" value="Genomic_DNA"/>
</dbReference>
<evidence type="ECO:0000256" key="3">
    <source>
        <dbReference type="ARBA" id="ARBA00023136"/>
    </source>
</evidence>
<accession>A0ABU1NZ78</accession>
<keyword evidence="2" id="KW-0732">Signal</keyword>
<dbReference type="InterPro" id="IPR050490">
    <property type="entry name" value="Bact_solute-bd_prot1"/>
</dbReference>
<dbReference type="InterPro" id="IPR006059">
    <property type="entry name" value="SBP"/>
</dbReference>
<dbReference type="SUPFAM" id="SSF53850">
    <property type="entry name" value="Periplasmic binding protein-like II"/>
    <property type="match status" value="1"/>
</dbReference>
<dbReference type="RefSeq" id="WP_310499694.1">
    <property type="nucleotide sequence ID" value="NZ_JAVDSB010000005.1"/>
</dbReference>
<dbReference type="PROSITE" id="PS51257">
    <property type="entry name" value="PROKAR_LIPOPROTEIN"/>
    <property type="match status" value="1"/>
</dbReference>
<dbReference type="Gene3D" id="3.40.190.10">
    <property type="entry name" value="Periplasmic binding protein-like II"/>
    <property type="match status" value="2"/>
</dbReference>
<feature type="compositionally biased region" description="Polar residues" evidence="6">
    <location>
        <begin position="38"/>
        <end position="48"/>
    </location>
</feature>
<evidence type="ECO:0000256" key="2">
    <source>
        <dbReference type="ARBA" id="ARBA00022729"/>
    </source>
</evidence>
<evidence type="ECO:0000313" key="7">
    <source>
        <dbReference type="EMBL" id="MDR6552142.1"/>
    </source>
</evidence>
<dbReference type="PANTHER" id="PTHR43649:SF33">
    <property type="entry name" value="POLYGALACTURONAN_RHAMNOGALACTURONAN-BINDING PROTEIN YTCQ"/>
    <property type="match status" value="1"/>
</dbReference>
<keyword evidence="8" id="KW-1185">Reference proteome</keyword>
<evidence type="ECO:0000256" key="5">
    <source>
        <dbReference type="ARBA" id="ARBA00023288"/>
    </source>
</evidence>
<organism evidence="7 8">
    <name type="scientific">Paenibacillus qinlingensis</name>
    <dbReference type="NCBI Taxonomy" id="1837343"/>
    <lineage>
        <taxon>Bacteria</taxon>
        <taxon>Bacillati</taxon>
        <taxon>Bacillota</taxon>
        <taxon>Bacilli</taxon>
        <taxon>Bacillales</taxon>
        <taxon>Paenibacillaceae</taxon>
        <taxon>Paenibacillus</taxon>
    </lineage>
</organism>
<feature type="region of interest" description="Disordered" evidence="6">
    <location>
        <begin position="32"/>
        <end position="52"/>
    </location>
</feature>
<keyword evidence="4" id="KW-0564">Palmitate</keyword>
<dbReference type="Proteomes" id="UP001267290">
    <property type="component" value="Unassembled WGS sequence"/>
</dbReference>
<gene>
    <name evidence="7" type="ORF">J2736_003344</name>
</gene>
<evidence type="ECO:0000256" key="1">
    <source>
        <dbReference type="ARBA" id="ARBA00022475"/>
    </source>
</evidence>
<evidence type="ECO:0000256" key="6">
    <source>
        <dbReference type="SAM" id="MobiDB-lite"/>
    </source>
</evidence>
<sequence length="513" mass="56816">MTGWNGRKGKGWRVTGAIILSAGLIAGCSQGTEKAANPSASPQGTQGSEKPKEPLKLSMMNMYYSAEPPKSDNEAIKIIEEHTGAKLDITWVPNSAYNDKINATIAAGELPQIMMIASNKSQSIVNAVRSGMFWEVGPYLKDYPNLSKLNPLVLNNIAVDGKTYGIFRSRPVAREGIILRKDWLDAVGLSEPKTIDDFYNVIKAFSTKDPDKNGKNDTFGMYEGRGMNGFQTILGWYGGPNLYGLQNDKIVPDFMTKEYVDALKFYKRLYDEKLINQDFAVVPGTKRQESMNQSNAGLIISTLDDVNAGFNDLAKANPKAILDVVSRINGPKGERLMLFNGGYVGVYMFPKTSVKTENDLKNILGFMNKLADDKIQNLFEWGVEGKHYKVENGKPTRTDGKAYETDINAIYQLRFDDGALSKAGEDAPIVKKYKQMFKDNAAIAVANPAESFQSVTLAEKGSELTKIIQDARIKFIMGNMDEAGWNQAVEQWRKGGGDKVIEEYTAQYMAIKK</sequence>
<dbReference type="CDD" id="cd13580">
    <property type="entry name" value="PBP2_AlgQ_like_1"/>
    <property type="match status" value="1"/>
</dbReference>
<comment type="caution">
    <text evidence="7">The sequence shown here is derived from an EMBL/GenBank/DDBJ whole genome shotgun (WGS) entry which is preliminary data.</text>
</comment>
<keyword evidence="1" id="KW-1003">Cell membrane</keyword>
<dbReference type="Pfam" id="PF01547">
    <property type="entry name" value="SBP_bac_1"/>
    <property type="match status" value="1"/>
</dbReference>